<evidence type="ECO:0000313" key="2">
    <source>
        <dbReference type="EMBL" id="KAF5323188.1"/>
    </source>
</evidence>
<gene>
    <name evidence="2" type="ORF">D9758_018066</name>
</gene>
<dbReference type="InterPro" id="IPR005162">
    <property type="entry name" value="Retrotrans_gag_dom"/>
</dbReference>
<sequence length="104" mass="11937">MWALFYFQTGHAATYCQSLIDHGHLYSSSHFDTWREFETEFIKEFMPEDEHTQASLTLEGVSYFQGTASVDKYVNNFRALITMAGLNVEPILYSTDPTEPTIKA</sequence>
<feature type="domain" description="Retrotransposon gag" evidence="1">
    <location>
        <begin position="9"/>
        <end position="85"/>
    </location>
</feature>
<keyword evidence="3" id="KW-1185">Reference proteome</keyword>
<name>A0A8H5F4P7_9AGAR</name>
<evidence type="ECO:0000259" key="1">
    <source>
        <dbReference type="Pfam" id="PF03732"/>
    </source>
</evidence>
<reference evidence="2 3" key="1">
    <citation type="journal article" date="2020" name="ISME J.">
        <title>Uncovering the hidden diversity of litter-decomposition mechanisms in mushroom-forming fungi.</title>
        <authorList>
            <person name="Floudas D."/>
            <person name="Bentzer J."/>
            <person name="Ahren D."/>
            <person name="Johansson T."/>
            <person name="Persson P."/>
            <person name="Tunlid A."/>
        </authorList>
    </citation>
    <scope>NUCLEOTIDE SEQUENCE [LARGE SCALE GENOMIC DNA]</scope>
    <source>
        <strain evidence="2 3">CBS 291.85</strain>
    </source>
</reference>
<dbReference type="Pfam" id="PF03732">
    <property type="entry name" value="Retrotrans_gag"/>
    <property type="match status" value="1"/>
</dbReference>
<dbReference type="EMBL" id="JAACJM010000397">
    <property type="protein sequence ID" value="KAF5323188.1"/>
    <property type="molecule type" value="Genomic_DNA"/>
</dbReference>
<dbReference type="AlphaFoldDB" id="A0A8H5F4P7"/>
<organism evidence="2 3">
    <name type="scientific">Tetrapyrgos nigripes</name>
    <dbReference type="NCBI Taxonomy" id="182062"/>
    <lineage>
        <taxon>Eukaryota</taxon>
        <taxon>Fungi</taxon>
        <taxon>Dikarya</taxon>
        <taxon>Basidiomycota</taxon>
        <taxon>Agaricomycotina</taxon>
        <taxon>Agaricomycetes</taxon>
        <taxon>Agaricomycetidae</taxon>
        <taxon>Agaricales</taxon>
        <taxon>Marasmiineae</taxon>
        <taxon>Marasmiaceae</taxon>
        <taxon>Tetrapyrgos</taxon>
    </lineage>
</organism>
<accession>A0A8H5F4P7</accession>
<dbReference type="Proteomes" id="UP000559256">
    <property type="component" value="Unassembled WGS sequence"/>
</dbReference>
<proteinExistence type="predicted"/>
<evidence type="ECO:0000313" key="3">
    <source>
        <dbReference type="Proteomes" id="UP000559256"/>
    </source>
</evidence>
<comment type="caution">
    <text evidence="2">The sequence shown here is derived from an EMBL/GenBank/DDBJ whole genome shotgun (WGS) entry which is preliminary data.</text>
</comment>
<protein>
    <recommendedName>
        <fullName evidence="1">Retrotransposon gag domain-containing protein</fullName>
    </recommendedName>
</protein>